<evidence type="ECO:0000313" key="2">
    <source>
        <dbReference type="EMBL" id="OGD65073.1"/>
    </source>
</evidence>
<dbReference type="Proteomes" id="UP000177481">
    <property type="component" value="Unassembled WGS sequence"/>
</dbReference>
<evidence type="ECO:0000313" key="3">
    <source>
        <dbReference type="Proteomes" id="UP000177481"/>
    </source>
</evidence>
<dbReference type="EMBL" id="MEZX01000001">
    <property type="protein sequence ID" value="OGD65073.1"/>
    <property type="molecule type" value="Genomic_DNA"/>
</dbReference>
<comment type="caution">
    <text evidence="2">The sequence shown here is derived from an EMBL/GenBank/DDBJ whole genome shotgun (WGS) entry which is preliminary data.</text>
</comment>
<dbReference type="AlphaFoldDB" id="A0A1F5ECJ0"/>
<protein>
    <submittedName>
        <fullName evidence="2">Uncharacterized protein</fullName>
    </submittedName>
</protein>
<keyword evidence="1" id="KW-0732">Signal</keyword>
<feature type="chain" id="PRO_5009518315" evidence="1">
    <location>
        <begin position="21"/>
        <end position="196"/>
    </location>
</feature>
<gene>
    <name evidence="2" type="ORF">A3A71_03220</name>
</gene>
<name>A0A1F5ECJ0_9BACT</name>
<feature type="signal peptide" evidence="1">
    <location>
        <begin position="1"/>
        <end position="20"/>
    </location>
</feature>
<evidence type="ECO:0000256" key="1">
    <source>
        <dbReference type="SAM" id="SignalP"/>
    </source>
</evidence>
<dbReference type="STRING" id="1797471.A3A71_03220"/>
<reference evidence="2 3" key="1">
    <citation type="journal article" date="2016" name="Nat. Commun.">
        <title>Thousands of microbial genomes shed light on interconnected biogeochemical processes in an aquifer system.</title>
        <authorList>
            <person name="Anantharaman K."/>
            <person name="Brown C.T."/>
            <person name="Hug L.A."/>
            <person name="Sharon I."/>
            <person name="Castelle C.J."/>
            <person name="Probst A.J."/>
            <person name="Thomas B.C."/>
            <person name="Singh A."/>
            <person name="Wilkins M.J."/>
            <person name="Karaoz U."/>
            <person name="Brodie E.L."/>
            <person name="Williams K.H."/>
            <person name="Hubbard S.S."/>
            <person name="Banfield J.F."/>
        </authorList>
    </citation>
    <scope>NUCLEOTIDE SEQUENCE [LARGE SCALE GENOMIC DNA]</scope>
</reference>
<organism evidence="2 3">
    <name type="scientific">Candidatus Berkelbacteria bacterium RIFCSPLOWO2_01_FULL_50_28</name>
    <dbReference type="NCBI Taxonomy" id="1797471"/>
    <lineage>
        <taxon>Bacteria</taxon>
        <taxon>Candidatus Berkelbacteria</taxon>
    </lineage>
</organism>
<accession>A0A1F5ECJ0</accession>
<proteinExistence type="predicted"/>
<sequence length="196" mass="21560">MRLFVLFVIVLLGQGSPANAQETFGETELISATRVWLDRIWDFGQKARETHQEIATSELTTAINDLMLGPSVLASETKKTTEERRDTLTAFAEGLAKISKEYPPYRMKPFVLGLRLAKSGEAPVTENSVVWIVRVNTPGTTSNAIKWIFHLVDAASAEPNLIGQRVLKLLAVSKVLLILPDNIDNAPADNGWGGFL</sequence>